<evidence type="ECO:0000259" key="7">
    <source>
        <dbReference type="Pfam" id="PF00828"/>
    </source>
</evidence>
<accession>A0A1G2BNS5</accession>
<comment type="similarity">
    <text evidence="1 4 5">Belongs to the universal ribosomal protein uL15 family.</text>
</comment>
<evidence type="ECO:0000256" key="1">
    <source>
        <dbReference type="ARBA" id="ARBA00007320"/>
    </source>
</evidence>
<evidence type="ECO:0000313" key="8">
    <source>
        <dbReference type="EMBL" id="OGY90416.1"/>
    </source>
</evidence>
<dbReference type="SUPFAM" id="SSF52080">
    <property type="entry name" value="Ribosomal proteins L15p and L18e"/>
    <property type="match status" value="1"/>
</dbReference>
<dbReference type="PANTHER" id="PTHR12934">
    <property type="entry name" value="50S RIBOSOMAL PROTEIN L15"/>
    <property type="match status" value="1"/>
</dbReference>
<comment type="function">
    <text evidence="4">Binds to the 23S rRNA.</text>
</comment>
<dbReference type="Proteomes" id="UP000177817">
    <property type="component" value="Unassembled WGS sequence"/>
</dbReference>
<dbReference type="InterPro" id="IPR021131">
    <property type="entry name" value="Ribosomal_uL15/eL18"/>
</dbReference>
<feature type="region of interest" description="Disordered" evidence="6">
    <location>
        <begin position="1"/>
        <end position="46"/>
    </location>
</feature>
<feature type="compositionally biased region" description="Basic residues" evidence="6">
    <location>
        <begin position="10"/>
        <end position="19"/>
    </location>
</feature>
<evidence type="ECO:0000256" key="5">
    <source>
        <dbReference type="RuleBase" id="RU003888"/>
    </source>
</evidence>
<gene>
    <name evidence="4" type="primary">rplO</name>
    <name evidence="8" type="ORF">A2677_01810</name>
</gene>
<feature type="compositionally biased region" description="Gly residues" evidence="6">
    <location>
        <begin position="21"/>
        <end position="35"/>
    </location>
</feature>
<keyword evidence="4" id="KW-0699">rRNA-binding</keyword>
<evidence type="ECO:0000256" key="2">
    <source>
        <dbReference type="ARBA" id="ARBA00022980"/>
    </source>
</evidence>
<comment type="caution">
    <text evidence="8">The sequence shown here is derived from an EMBL/GenBank/DDBJ whole genome shotgun (WGS) entry which is preliminary data.</text>
</comment>
<dbReference type="Pfam" id="PF00828">
    <property type="entry name" value="Ribosomal_L27A"/>
    <property type="match status" value="1"/>
</dbReference>
<feature type="domain" description="Large ribosomal subunit protein uL15/eL18" evidence="7">
    <location>
        <begin position="75"/>
        <end position="143"/>
    </location>
</feature>
<proteinExistence type="inferred from homology"/>
<reference evidence="8 9" key="1">
    <citation type="journal article" date="2016" name="Nat. Commun.">
        <title>Thousands of microbial genomes shed light on interconnected biogeochemical processes in an aquifer system.</title>
        <authorList>
            <person name="Anantharaman K."/>
            <person name="Brown C.T."/>
            <person name="Hug L.A."/>
            <person name="Sharon I."/>
            <person name="Castelle C.J."/>
            <person name="Probst A.J."/>
            <person name="Thomas B.C."/>
            <person name="Singh A."/>
            <person name="Wilkins M.J."/>
            <person name="Karaoz U."/>
            <person name="Brodie E.L."/>
            <person name="Williams K.H."/>
            <person name="Hubbard S.S."/>
            <person name="Banfield J.F."/>
        </authorList>
    </citation>
    <scope>NUCLEOTIDE SEQUENCE [LARGE SCALE GENOMIC DNA]</scope>
</reference>
<dbReference type="PROSITE" id="PS00475">
    <property type="entry name" value="RIBOSOMAL_L15"/>
    <property type="match status" value="1"/>
</dbReference>
<dbReference type="InterPro" id="IPR001196">
    <property type="entry name" value="Ribosomal_uL15_CS"/>
</dbReference>
<protein>
    <recommendedName>
        <fullName evidence="4">Large ribosomal subunit protein uL15</fullName>
    </recommendedName>
</protein>
<keyword evidence="3 4" id="KW-0687">Ribonucleoprotein</keyword>
<evidence type="ECO:0000256" key="3">
    <source>
        <dbReference type="ARBA" id="ARBA00023274"/>
    </source>
</evidence>
<evidence type="ECO:0000256" key="6">
    <source>
        <dbReference type="SAM" id="MobiDB-lite"/>
    </source>
</evidence>
<dbReference type="EMBL" id="MHKK01000011">
    <property type="protein sequence ID" value="OGY90416.1"/>
    <property type="molecule type" value="Genomic_DNA"/>
</dbReference>
<dbReference type="GO" id="GO:0006412">
    <property type="term" value="P:translation"/>
    <property type="evidence" value="ECO:0007669"/>
    <property type="project" value="UniProtKB-UniRule"/>
</dbReference>
<dbReference type="NCBIfam" id="TIGR01071">
    <property type="entry name" value="rplO_bact"/>
    <property type="match status" value="1"/>
</dbReference>
<name>A0A1G2BNS5_9BACT</name>
<dbReference type="InterPro" id="IPR030878">
    <property type="entry name" value="Ribosomal_uL15"/>
</dbReference>
<evidence type="ECO:0000256" key="4">
    <source>
        <dbReference type="HAMAP-Rule" id="MF_01341"/>
    </source>
</evidence>
<keyword evidence="2 4" id="KW-0689">Ribosomal protein</keyword>
<keyword evidence="4" id="KW-0694">RNA-binding</keyword>
<dbReference type="HAMAP" id="MF_01341">
    <property type="entry name" value="Ribosomal_uL15"/>
    <property type="match status" value="1"/>
</dbReference>
<comment type="subunit">
    <text evidence="4">Part of the 50S ribosomal subunit.</text>
</comment>
<dbReference type="InterPro" id="IPR036227">
    <property type="entry name" value="Ribosomal_uL15/eL18_sf"/>
</dbReference>
<organism evidence="8 9">
    <name type="scientific">Candidatus Komeilibacteria bacterium RIFCSPHIGHO2_01_FULL_52_14</name>
    <dbReference type="NCBI Taxonomy" id="1798549"/>
    <lineage>
        <taxon>Bacteria</taxon>
        <taxon>Candidatus Komeiliibacteriota</taxon>
    </lineage>
</organism>
<dbReference type="AlphaFoldDB" id="A0A1G2BNS5"/>
<dbReference type="Gene3D" id="3.100.10.10">
    <property type="match status" value="1"/>
</dbReference>
<sequence>MGLHSIHPGPRSKKTRTRIGRGNGSGIGTYSGRGIKGQRARSGGKSGLTARAMKPYLLRIPKSRGFASDAVPFSVVNVGVLQTIFNDGERVTPKILRSRGLIMHSSDRVKILGGGELSKRLIVSAHGFSQEASDAIVKAGGSVQLLTGSQKKRTPEKK</sequence>
<dbReference type="InterPro" id="IPR005749">
    <property type="entry name" value="Ribosomal_uL15_bac-type"/>
</dbReference>
<dbReference type="PANTHER" id="PTHR12934:SF11">
    <property type="entry name" value="LARGE RIBOSOMAL SUBUNIT PROTEIN UL15M"/>
    <property type="match status" value="1"/>
</dbReference>
<dbReference type="GO" id="GO:0019843">
    <property type="term" value="F:rRNA binding"/>
    <property type="evidence" value="ECO:0007669"/>
    <property type="project" value="UniProtKB-UniRule"/>
</dbReference>
<dbReference type="GO" id="GO:0022625">
    <property type="term" value="C:cytosolic large ribosomal subunit"/>
    <property type="evidence" value="ECO:0007669"/>
    <property type="project" value="TreeGrafter"/>
</dbReference>
<evidence type="ECO:0000313" key="9">
    <source>
        <dbReference type="Proteomes" id="UP000177817"/>
    </source>
</evidence>
<dbReference type="GO" id="GO:0003735">
    <property type="term" value="F:structural constituent of ribosome"/>
    <property type="evidence" value="ECO:0007669"/>
    <property type="project" value="InterPro"/>
</dbReference>